<keyword evidence="2" id="KW-1185">Reference proteome</keyword>
<name>A0A840UZ93_9BACT</name>
<accession>A0A840UZ93</accession>
<sequence>MFDGQRQDEEDVSAAAWAKTGRTLPIIIIRARSLGTRS</sequence>
<protein>
    <submittedName>
        <fullName evidence="1">Uncharacterized protein</fullName>
    </submittedName>
</protein>
<dbReference type="EMBL" id="JACHEO010000001">
    <property type="protein sequence ID" value="MBB5346769.1"/>
    <property type="molecule type" value="Genomic_DNA"/>
</dbReference>
<proteinExistence type="predicted"/>
<evidence type="ECO:0000313" key="1">
    <source>
        <dbReference type="EMBL" id="MBB5346769.1"/>
    </source>
</evidence>
<evidence type="ECO:0000313" key="2">
    <source>
        <dbReference type="Proteomes" id="UP000539642"/>
    </source>
</evidence>
<dbReference type="Proteomes" id="UP000539642">
    <property type="component" value="Unassembled WGS sequence"/>
</dbReference>
<organism evidence="1 2">
    <name type="scientific">Desulfoprunum benzoelyticum</name>
    <dbReference type="NCBI Taxonomy" id="1506996"/>
    <lineage>
        <taxon>Bacteria</taxon>
        <taxon>Pseudomonadati</taxon>
        <taxon>Thermodesulfobacteriota</taxon>
        <taxon>Desulfobulbia</taxon>
        <taxon>Desulfobulbales</taxon>
        <taxon>Desulfobulbaceae</taxon>
        <taxon>Desulfoprunum</taxon>
    </lineage>
</organism>
<reference evidence="1 2" key="1">
    <citation type="submission" date="2020-08" db="EMBL/GenBank/DDBJ databases">
        <title>Genomic Encyclopedia of Type Strains, Phase IV (KMG-IV): sequencing the most valuable type-strain genomes for metagenomic binning, comparative biology and taxonomic classification.</title>
        <authorList>
            <person name="Goeker M."/>
        </authorList>
    </citation>
    <scope>NUCLEOTIDE SEQUENCE [LARGE SCALE GENOMIC DNA]</scope>
    <source>
        <strain evidence="1 2">DSM 28570</strain>
    </source>
</reference>
<dbReference type="AlphaFoldDB" id="A0A840UZ93"/>
<gene>
    <name evidence="1" type="ORF">HNQ81_000476</name>
</gene>
<comment type="caution">
    <text evidence="1">The sequence shown here is derived from an EMBL/GenBank/DDBJ whole genome shotgun (WGS) entry which is preliminary data.</text>
</comment>